<accession>A0A7S9L0J3</accession>
<sequence length="154" mass="17758">MKQTLLITIFALCTNLLFAQQIRSIDYQYERKQEKYYAFELFESDTFGVDSRLFIDFAANDAFKKVKKITLSDGSKEFKLKFGFREEQIKTDNPALNFYPIVIAWNDVTANVLSCEAKITFELDNGAAYSLPFDVCLINEILKSDQNLIFAESL</sequence>
<dbReference type="AlphaFoldDB" id="A0A7S9L0J3"/>
<evidence type="ECO:0000313" key="1">
    <source>
        <dbReference type="EMBL" id="QPH40269.1"/>
    </source>
</evidence>
<evidence type="ECO:0000313" key="2">
    <source>
        <dbReference type="Proteomes" id="UP000594759"/>
    </source>
</evidence>
<organism evidence="1 2">
    <name type="scientific">Pedobacter endophyticus</name>
    <dbReference type="NCBI Taxonomy" id="2789740"/>
    <lineage>
        <taxon>Bacteria</taxon>
        <taxon>Pseudomonadati</taxon>
        <taxon>Bacteroidota</taxon>
        <taxon>Sphingobacteriia</taxon>
        <taxon>Sphingobacteriales</taxon>
        <taxon>Sphingobacteriaceae</taxon>
        <taxon>Pedobacter</taxon>
    </lineage>
</organism>
<protein>
    <submittedName>
        <fullName evidence="1">Uncharacterized protein</fullName>
    </submittedName>
</protein>
<keyword evidence="2" id="KW-1185">Reference proteome</keyword>
<reference evidence="1 2" key="1">
    <citation type="submission" date="2020-11" db="EMBL/GenBank/DDBJ databases">
        <title>Pedobacter endophytica, an endophytic bacteria isolated form Carex pumila.</title>
        <authorList>
            <person name="Peng Y."/>
            <person name="Jiang L."/>
            <person name="Lee J."/>
        </authorList>
    </citation>
    <scope>NUCLEOTIDE SEQUENCE [LARGE SCALE GENOMIC DNA]</scope>
    <source>
        <strain evidence="1 2">JBR3-12</strain>
    </source>
</reference>
<name>A0A7S9L0J3_9SPHI</name>
<dbReference type="Proteomes" id="UP000594759">
    <property type="component" value="Chromosome"/>
</dbReference>
<dbReference type="EMBL" id="CP064939">
    <property type="protein sequence ID" value="QPH40269.1"/>
    <property type="molecule type" value="Genomic_DNA"/>
</dbReference>
<gene>
    <name evidence="1" type="ORF">IZT61_03035</name>
</gene>
<proteinExistence type="predicted"/>
<dbReference type="RefSeq" id="WP_196099725.1">
    <property type="nucleotide sequence ID" value="NZ_CP064939.1"/>
</dbReference>
<dbReference type="KEGG" id="pex:IZT61_03035"/>